<dbReference type="InterPro" id="IPR001223">
    <property type="entry name" value="Glyco_hydro18_cat"/>
</dbReference>
<accession>A0A2G3E6C7</accession>
<dbReference type="Pfam" id="PF08239">
    <property type="entry name" value="SH3_3"/>
    <property type="match status" value="1"/>
</dbReference>
<dbReference type="EMBL" id="PDYG01000004">
    <property type="protein sequence ID" value="PHU38685.1"/>
    <property type="molecule type" value="Genomic_DNA"/>
</dbReference>
<dbReference type="Gene3D" id="2.30.30.40">
    <property type="entry name" value="SH3 Domains"/>
    <property type="match status" value="1"/>
</dbReference>
<dbReference type="Gene3D" id="3.20.20.80">
    <property type="entry name" value="Glycosidases"/>
    <property type="match status" value="1"/>
</dbReference>
<proteinExistence type="inferred from homology"/>
<comment type="caution">
    <text evidence="7">The sequence shown here is derived from an EMBL/GenBank/DDBJ whole genome shotgun (WGS) entry which is preliminary data.</text>
</comment>
<dbReference type="InterPro" id="IPR001579">
    <property type="entry name" value="Glyco_hydro_18_chit_AS"/>
</dbReference>
<evidence type="ECO:0000313" key="7">
    <source>
        <dbReference type="EMBL" id="PHU38685.1"/>
    </source>
</evidence>
<comment type="similarity">
    <text evidence="4">Belongs to the glycosyl hydrolase 18 family.</text>
</comment>
<keyword evidence="8" id="KW-1185">Reference proteome</keyword>
<dbReference type="InterPro" id="IPR003646">
    <property type="entry name" value="SH3-like_bac-type"/>
</dbReference>
<dbReference type="GO" id="GO:0005975">
    <property type="term" value="P:carbohydrate metabolic process"/>
    <property type="evidence" value="ECO:0007669"/>
    <property type="project" value="InterPro"/>
</dbReference>
<dbReference type="InterPro" id="IPR029070">
    <property type="entry name" value="Chitinase_insertion_sf"/>
</dbReference>
<dbReference type="Proteomes" id="UP000224563">
    <property type="component" value="Unassembled WGS sequence"/>
</dbReference>
<feature type="domain" description="GH18" evidence="6">
    <location>
        <begin position="255"/>
        <end position="572"/>
    </location>
</feature>
<dbReference type="GO" id="GO:0004553">
    <property type="term" value="F:hydrolase activity, hydrolyzing O-glycosyl compounds"/>
    <property type="evidence" value="ECO:0007669"/>
    <property type="project" value="InterPro"/>
</dbReference>
<evidence type="ECO:0000256" key="1">
    <source>
        <dbReference type="ARBA" id="ARBA00022801"/>
    </source>
</evidence>
<dbReference type="PANTHER" id="PTHR46066">
    <property type="entry name" value="CHITINASE DOMAIN-CONTAINING PROTEIN 1 FAMILY MEMBER"/>
    <property type="match status" value="1"/>
</dbReference>
<feature type="domain" description="SH3b" evidence="5">
    <location>
        <begin position="166"/>
        <end position="230"/>
    </location>
</feature>
<dbReference type="AlphaFoldDB" id="A0A2G3E6C7"/>
<dbReference type="RefSeq" id="WP_099385397.1">
    <property type="nucleotide sequence ID" value="NZ_JANSWH010000068.1"/>
</dbReference>
<dbReference type="InterPro" id="IPR017853">
    <property type="entry name" value="GH"/>
</dbReference>
<evidence type="ECO:0000313" key="8">
    <source>
        <dbReference type="Proteomes" id="UP000224563"/>
    </source>
</evidence>
<evidence type="ECO:0000259" key="5">
    <source>
        <dbReference type="PROSITE" id="PS51781"/>
    </source>
</evidence>
<keyword evidence="1 3" id="KW-0378">Hydrolase</keyword>
<evidence type="ECO:0000259" key="6">
    <source>
        <dbReference type="PROSITE" id="PS51910"/>
    </source>
</evidence>
<organism evidence="7 8">
    <name type="scientific">Agathobacter ruminis</name>
    <dbReference type="NCBI Taxonomy" id="1712665"/>
    <lineage>
        <taxon>Bacteria</taxon>
        <taxon>Bacillati</taxon>
        <taxon>Bacillota</taxon>
        <taxon>Clostridia</taxon>
        <taxon>Lachnospirales</taxon>
        <taxon>Lachnospiraceae</taxon>
        <taxon>Agathobacter</taxon>
    </lineage>
</organism>
<evidence type="ECO:0000256" key="2">
    <source>
        <dbReference type="ARBA" id="ARBA00023295"/>
    </source>
</evidence>
<name>A0A2G3E6C7_9FIRM</name>
<reference evidence="7 8" key="2">
    <citation type="submission" date="2017-10" db="EMBL/GenBank/DDBJ databases">
        <authorList>
            <person name="Banno H."/>
            <person name="Chua N.-H."/>
        </authorList>
    </citation>
    <scope>NUCLEOTIDE SEQUENCE [LARGE SCALE GENOMIC DNA]</scope>
    <source>
        <strain evidence="7 8">JK623</strain>
    </source>
</reference>
<dbReference type="Pfam" id="PF00704">
    <property type="entry name" value="Glyco_hydro_18"/>
    <property type="match status" value="1"/>
</dbReference>
<protein>
    <submittedName>
        <fullName evidence="7">Glycosyl hydrolase family 18</fullName>
    </submittedName>
</protein>
<dbReference type="SUPFAM" id="SSF51445">
    <property type="entry name" value="(Trans)glycosidases"/>
    <property type="match status" value="1"/>
</dbReference>
<dbReference type="InterPro" id="IPR011583">
    <property type="entry name" value="Chitinase_II/V-like_cat"/>
</dbReference>
<dbReference type="GO" id="GO:0008061">
    <property type="term" value="F:chitin binding"/>
    <property type="evidence" value="ECO:0007669"/>
    <property type="project" value="InterPro"/>
</dbReference>
<evidence type="ECO:0000256" key="4">
    <source>
        <dbReference type="RuleBase" id="RU004453"/>
    </source>
</evidence>
<dbReference type="PROSITE" id="PS51781">
    <property type="entry name" value="SH3B"/>
    <property type="match status" value="1"/>
</dbReference>
<dbReference type="PROSITE" id="PS51910">
    <property type="entry name" value="GH18_2"/>
    <property type="match status" value="1"/>
</dbReference>
<dbReference type="PROSITE" id="PS01095">
    <property type="entry name" value="GH18_1"/>
    <property type="match status" value="1"/>
</dbReference>
<sequence>MKKKVLPVLVVLALILIISGIALLANLIKKYSPSKERSDYASHYHINDPSEILIMQDGEDLDFRATNIDGSIYLDYQYVHDCLNSRFYWDSNENLLLYTTPNSVITVNADSSEYLSNKDTKDFGKTILSTADEKIWIHIDFVKEFTNFTYDSFENPNRLVVTSKFGEIHTATAKKSTYVRELGGIKSPILSDVKKKDTLTVLEEGDKWTKVMTADGFIGYIKSSTLSDITTDTISSDFEEESFSHIKKDFQICLGWDAIYSTAANNNIANTLARSKNLNVISPTWFYVNDNDGNLHDRASSSYVSFCHSKGVEVWALVSNFENKDVDTTYILTHTSVRNNLVNQIVSAAIQYDLDGINLDFESISSDVGDAYIQFVRELSIKLENNGIVLSVDNYVPSNYTAFYNRKEQALFADYIIVMAYDQHYAGSEESGSVAALDWVQEGVQNTLAEVPADQLVLAMPFYTRLWCLTPQGDSDDESSDTMYQVTSHALGMAEADQLIQQKGAEKTWLSDAGQFYASYEENGNKYEIWLEDSDSLEERLKVMKESKLAGCAFWRLGFEQSSIWDTVAKYF</sequence>
<dbReference type="PANTHER" id="PTHR46066:SF2">
    <property type="entry name" value="CHITINASE DOMAIN-CONTAINING PROTEIN 1"/>
    <property type="match status" value="1"/>
</dbReference>
<evidence type="ECO:0000256" key="3">
    <source>
        <dbReference type="RuleBase" id="RU000489"/>
    </source>
</evidence>
<gene>
    <name evidence="7" type="ORF">CSX02_01690</name>
</gene>
<dbReference type="Gene3D" id="3.10.50.10">
    <property type="match status" value="1"/>
</dbReference>
<reference evidence="7 8" key="1">
    <citation type="submission" date="2017-10" db="EMBL/GenBank/DDBJ databases">
        <title>Resolving the taxonomy of Roseburia spp., Eubacterium rectale and Agathobacter spp. through phylogenomic analysis.</title>
        <authorList>
            <person name="Sheridan P.O."/>
            <person name="Walker A.W."/>
            <person name="Duncan S.H."/>
            <person name="Scott K.P."/>
            <person name="Toole P.W.O."/>
            <person name="Luis P."/>
            <person name="Flint H.J."/>
        </authorList>
    </citation>
    <scope>NUCLEOTIDE SEQUENCE [LARGE SCALE GENOMIC DNA]</scope>
    <source>
        <strain evidence="7 8">JK623</strain>
    </source>
</reference>
<dbReference type="SMART" id="SM00636">
    <property type="entry name" value="Glyco_18"/>
    <property type="match status" value="1"/>
</dbReference>
<keyword evidence="2 3" id="KW-0326">Glycosidase</keyword>